<feature type="region of interest" description="Disordered" evidence="2">
    <location>
        <begin position="804"/>
        <end position="842"/>
    </location>
</feature>
<organism evidence="3">
    <name type="scientific">Corethron hystrix</name>
    <dbReference type="NCBI Taxonomy" id="216773"/>
    <lineage>
        <taxon>Eukaryota</taxon>
        <taxon>Sar</taxon>
        <taxon>Stramenopiles</taxon>
        <taxon>Ochrophyta</taxon>
        <taxon>Bacillariophyta</taxon>
        <taxon>Coscinodiscophyceae</taxon>
        <taxon>Corethrophycidae</taxon>
        <taxon>Corethrales</taxon>
        <taxon>Corethraceae</taxon>
        <taxon>Corethron</taxon>
    </lineage>
</organism>
<feature type="region of interest" description="Disordered" evidence="2">
    <location>
        <begin position="1"/>
        <end position="31"/>
    </location>
</feature>
<evidence type="ECO:0008006" key="4">
    <source>
        <dbReference type="Google" id="ProtNLM"/>
    </source>
</evidence>
<gene>
    <name evidence="3" type="ORF">CHYS00102_LOCUS24526</name>
</gene>
<dbReference type="EMBL" id="HBFR01033596">
    <property type="protein sequence ID" value="CAD8897312.1"/>
    <property type="molecule type" value="Transcribed_RNA"/>
</dbReference>
<feature type="region of interest" description="Disordered" evidence="2">
    <location>
        <begin position="506"/>
        <end position="536"/>
    </location>
</feature>
<feature type="compositionally biased region" description="Polar residues" evidence="2">
    <location>
        <begin position="462"/>
        <end position="477"/>
    </location>
</feature>
<feature type="region of interest" description="Disordered" evidence="2">
    <location>
        <begin position="376"/>
        <end position="395"/>
    </location>
</feature>
<proteinExistence type="predicted"/>
<name>A0A7S1FZU9_9STRA</name>
<dbReference type="SUPFAM" id="SSF50729">
    <property type="entry name" value="PH domain-like"/>
    <property type="match status" value="1"/>
</dbReference>
<feature type="coiled-coil region" evidence="1">
    <location>
        <begin position="117"/>
        <end position="144"/>
    </location>
</feature>
<feature type="coiled-coil region" evidence="1">
    <location>
        <begin position="225"/>
        <end position="270"/>
    </location>
</feature>
<sequence length="842" mass="92220">MVGHGSGGDSGSDLDYAGSSPPASSSSGGVGPSPVGIIDLECYSVVNRPGTDPDRGTVLELAGDPVTNPDLRSFYFQAEDDEDCVRWTNAFLSDRHTALMDEREAYRQVAESFPQQLQCCSDMIEEAENKRKNAELEAYRVRSAAEESRSNILGVLREALEKLGGQTLLSKLERTTQAAAFSNGITIGSGVVEAMDVLIEHAHLLKDKNAELHLQLHDSKVEVERAKRSDEVDHLHKRLDQAQQQHSIALKRQADRAASLEKLLQISRQETVDANRTLEAKQMEFGILSASTKSKLLELTQHKKILKKEVIDLRHRLDETTGSLSVLQHKFELIDGDLNTERERLIMKDQALSSMRSQMKMQERMMDMMSVTMSEHNSVSGNDENSFSPSHLVSPKRGISKAHQALLTLDNVNRMQLQQNHGDDHKMPLKVVAVNNVVDERFAPEEQPIEEMGTPGDDEGTNNDAAGSVRSGSSMSELTDHHQIGSPILDVEPISMGGIVAALDIGERDNPTPSELGGGQDKEKQHMQSIDDDDKLVLPKEAVEARETSPSPILVRPLDEMVPPPDDDCTAHVMQAATNLLYNNLATASEVFPGTSSRASGDGISLMNTAQSLAQDLCKLKTSQLEYCAAPSTKSYGADESMNDQTTGKQAASPLVMPSAPKDSITAQPPPVVERPQEESRFRNFLRRRPSFTDMSASASVGSCDAESIVTAGGTRRLSIAQRARIEADSPRSGSFRIATAPKAASPLEWLGKSLTESLDNSILGVKTLTDHLDENGEIKPNTPLRIRAQLQRDRQLKYLARQREINESNRSSEEQQLSKNEKGTAAPEAYGSCPNLDMPII</sequence>
<feature type="region of interest" description="Disordered" evidence="2">
    <location>
        <begin position="444"/>
        <end position="479"/>
    </location>
</feature>
<feature type="region of interest" description="Disordered" evidence="2">
    <location>
        <begin position="660"/>
        <end position="680"/>
    </location>
</feature>
<evidence type="ECO:0000256" key="2">
    <source>
        <dbReference type="SAM" id="MobiDB-lite"/>
    </source>
</evidence>
<evidence type="ECO:0000313" key="3">
    <source>
        <dbReference type="EMBL" id="CAD8897312.1"/>
    </source>
</evidence>
<keyword evidence="1" id="KW-0175">Coiled coil</keyword>
<feature type="compositionally biased region" description="Polar residues" evidence="2">
    <location>
        <begin position="376"/>
        <end position="391"/>
    </location>
</feature>
<reference evidence="3" key="1">
    <citation type="submission" date="2021-01" db="EMBL/GenBank/DDBJ databases">
        <authorList>
            <person name="Corre E."/>
            <person name="Pelletier E."/>
            <person name="Niang G."/>
            <person name="Scheremetjew M."/>
            <person name="Finn R."/>
            <person name="Kale V."/>
            <person name="Holt S."/>
            <person name="Cochrane G."/>
            <person name="Meng A."/>
            <person name="Brown T."/>
            <person name="Cohen L."/>
        </authorList>
    </citation>
    <scope>NUCLEOTIDE SEQUENCE</scope>
    <source>
        <strain evidence="3">308</strain>
    </source>
</reference>
<feature type="compositionally biased region" description="Low complexity" evidence="2">
    <location>
        <begin position="11"/>
        <end position="31"/>
    </location>
</feature>
<accession>A0A7S1FZU9</accession>
<dbReference type="AlphaFoldDB" id="A0A7S1FZU9"/>
<protein>
    <recommendedName>
        <fullName evidence="4">PH domain-containing protein</fullName>
    </recommendedName>
</protein>
<feature type="compositionally biased region" description="Gly residues" evidence="2">
    <location>
        <begin position="1"/>
        <end position="10"/>
    </location>
</feature>
<feature type="compositionally biased region" description="Basic and acidic residues" evidence="2">
    <location>
        <begin position="804"/>
        <end position="814"/>
    </location>
</feature>
<evidence type="ECO:0000256" key="1">
    <source>
        <dbReference type="SAM" id="Coils"/>
    </source>
</evidence>